<sequence length="198" mass="21200">MSDSPAHPTENILDELHDAADQHDPLTFGAVLDVLGQQSFTPILLLIGLIMVVPGPADIPGVPVILGLLVIIVGVQIVMHREHLWVPSWIERMKVTAERARTMISWVRTPARWMDRLTKARYQWLIDHAGASLIAVACILIAMTTPVLEFIPFSANIAGAAIAAFAIALLAKDGLVAGIALALSITIGGLVISQLIGN</sequence>
<accession>A0ABX5XJV2</accession>
<feature type="transmembrane region" description="Helical" evidence="1">
    <location>
        <begin position="124"/>
        <end position="144"/>
    </location>
</feature>
<evidence type="ECO:0000313" key="2">
    <source>
        <dbReference type="EMBL" id="QDV82106.1"/>
    </source>
</evidence>
<proteinExistence type="predicted"/>
<keyword evidence="1" id="KW-1133">Transmembrane helix</keyword>
<dbReference type="Proteomes" id="UP000318081">
    <property type="component" value="Chromosome"/>
</dbReference>
<dbReference type="PIRSF" id="PIRSF033239">
    <property type="entry name" value="ExoD"/>
    <property type="match status" value="1"/>
</dbReference>
<keyword evidence="1" id="KW-0472">Membrane</keyword>
<evidence type="ECO:0000256" key="1">
    <source>
        <dbReference type="SAM" id="Phobius"/>
    </source>
</evidence>
<reference evidence="2 3" key="1">
    <citation type="submission" date="2019-02" db="EMBL/GenBank/DDBJ databases">
        <title>Deep-cultivation of Planctomycetes and their phenomic and genomic characterization uncovers novel biology.</title>
        <authorList>
            <person name="Wiegand S."/>
            <person name="Jogler M."/>
            <person name="Boedeker C."/>
            <person name="Pinto D."/>
            <person name="Vollmers J."/>
            <person name="Rivas-Marin E."/>
            <person name="Kohn T."/>
            <person name="Peeters S.H."/>
            <person name="Heuer A."/>
            <person name="Rast P."/>
            <person name="Oberbeckmann S."/>
            <person name="Bunk B."/>
            <person name="Jeske O."/>
            <person name="Meyerdierks A."/>
            <person name="Storesund J.E."/>
            <person name="Kallscheuer N."/>
            <person name="Luecker S."/>
            <person name="Lage O.M."/>
            <person name="Pohl T."/>
            <person name="Merkel B.J."/>
            <person name="Hornburger P."/>
            <person name="Mueller R.-W."/>
            <person name="Bruemmer F."/>
            <person name="Labrenz M."/>
            <person name="Spormann A.M."/>
            <person name="Op den Camp H."/>
            <person name="Overmann J."/>
            <person name="Amann R."/>
            <person name="Jetten M.S.M."/>
            <person name="Mascher T."/>
            <person name="Medema M.H."/>
            <person name="Devos D.P."/>
            <person name="Kaster A.-K."/>
            <person name="Ovreas L."/>
            <person name="Rohde M."/>
            <person name="Galperin M.Y."/>
            <person name="Jogler C."/>
        </authorList>
    </citation>
    <scope>NUCLEOTIDE SEQUENCE [LARGE SCALE GENOMIC DNA]</scope>
    <source>
        <strain evidence="2 3">TBK1r</strain>
    </source>
</reference>
<keyword evidence="3" id="KW-1185">Reference proteome</keyword>
<keyword evidence="1" id="KW-0812">Transmembrane</keyword>
<dbReference type="EMBL" id="CP036432">
    <property type="protein sequence ID" value="QDV82106.1"/>
    <property type="molecule type" value="Genomic_DNA"/>
</dbReference>
<dbReference type="InterPro" id="IPR010331">
    <property type="entry name" value="ExoD"/>
</dbReference>
<gene>
    <name evidence="2" type="ORF">TBK1r_10310</name>
</gene>
<dbReference type="Pfam" id="PF06055">
    <property type="entry name" value="ExoD"/>
    <property type="match status" value="1"/>
</dbReference>
<dbReference type="RefSeq" id="WP_145207793.1">
    <property type="nucleotide sequence ID" value="NZ_CP036432.1"/>
</dbReference>
<name>A0ABX5XJV2_9BACT</name>
<feature type="transmembrane region" description="Helical" evidence="1">
    <location>
        <begin position="150"/>
        <end position="170"/>
    </location>
</feature>
<protein>
    <submittedName>
        <fullName evidence="2">Exopolysaccharide synthesis, ExoD</fullName>
    </submittedName>
</protein>
<evidence type="ECO:0000313" key="3">
    <source>
        <dbReference type="Proteomes" id="UP000318081"/>
    </source>
</evidence>
<feature type="transmembrane region" description="Helical" evidence="1">
    <location>
        <begin position="59"/>
        <end position="79"/>
    </location>
</feature>
<organism evidence="2 3">
    <name type="scientific">Stieleria magnilauensis</name>
    <dbReference type="NCBI Taxonomy" id="2527963"/>
    <lineage>
        <taxon>Bacteria</taxon>
        <taxon>Pseudomonadati</taxon>
        <taxon>Planctomycetota</taxon>
        <taxon>Planctomycetia</taxon>
        <taxon>Pirellulales</taxon>
        <taxon>Pirellulaceae</taxon>
        <taxon>Stieleria</taxon>
    </lineage>
</organism>
<feature type="transmembrane region" description="Helical" evidence="1">
    <location>
        <begin position="175"/>
        <end position="196"/>
    </location>
</feature>
<dbReference type="PANTHER" id="PTHR41795">
    <property type="entry name" value="EXOPOLYSACCHARIDE SYNTHESIS PROTEIN"/>
    <property type="match status" value="1"/>
</dbReference>
<dbReference type="PANTHER" id="PTHR41795:SF1">
    <property type="entry name" value="EXOPOLYSACCHARIDE SYNTHESIS PROTEIN"/>
    <property type="match status" value="1"/>
</dbReference>